<comment type="caution">
    <text evidence="1">The sequence shown here is derived from an EMBL/GenBank/DDBJ whole genome shotgun (WGS) entry which is preliminary data.</text>
</comment>
<protein>
    <recommendedName>
        <fullName evidence="3">Polysaccharide deacetylase</fullName>
    </recommendedName>
</protein>
<dbReference type="EMBL" id="NHRJ02000004">
    <property type="protein sequence ID" value="PZE21134.1"/>
    <property type="molecule type" value="Genomic_DNA"/>
</dbReference>
<proteinExistence type="predicted"/>
<sequence>MLQCDFTTRHYREILRKIKHAGFAFTNYEQYVKMSASHADRVFILRHDLDHSLVYANKLAEIEAEESVTATFFVWLSAPYYNVIHPEQIKLIRRIIDLGHSIGLHFDPTAYPESKDLSMMIQREIGILSTIIDHTVSAYSFHRPTAAMLNQHWKIDGLINSYDRILFGDFKYLSDSNHQWREGCVCRHLADHNKLHALIHPIWWCFDNCDTPIEKLHQARKDLDDHVSHELMRNVKVFREYYGS</sequence>
<name>A0A2W1NB72_PAEXE</name>
<dbReference type="SUPFAM" id="SSF88713">
    <property type="entry name" value="Glycoside hydrolase/deacetylase"/>
    <property type="match status" value="1"/>
</dbReference>
<dbReference type="AlphaFoldDB" id="A0A2W1NB72"/>
<dbReference type="Proteomes" id="UP000214746">
    <property type="component" value="Unassembled WGS sequence"/>
</dbReference>
<evidence type="ECO:0008006" key="3">
    <source>
        <dbReference type="Google" id="ProtNLM"/>
    </source>
</evidence>
<evidence type="ECO:0000313" key="2">
    <source>
        <dbReference type="Proteomes" id="UP000214746"/>
    </source>
</evidence>
<evidence type="ECO:0000313" key="1">
    <source>
        <dbReference type="EMBL" id="PZE21134.1"/>
    </source>
</evidence>
<keyword evidence="2" id="KW-1185">Reference proteome</keyword>
<accession>A0A2W1NB72</accession>
<organism evidence="1 2">
    <name type="scientific">Paenibacillus xerothermodurans</name>
    <dbReference type="NCBI Taxonomy" id="1977292"/>
    <lineage>
        <taxon>Bacteria</taxon>
        <taxon>Bacillati</taxon>
        <taxon>Bacillota</taxon>
        <taxon>Bacilli</taxon>
        <taxon>Bacillales</taxon>
        <taxon>Paenibacillaceae</taxon>
        <taxon>Paenibacillus</taxon>
    </lineage>
</organism>
<dbReference type="InterPro" id="IPR011330">
    <property type="entry name" value="Glyco_hydro/deAcase_b/a-brl"/>
</dbReference>
<dbReference type="RefSeq" id="WP_089199990.1">
    <property type="nucleotide sequence ID" value="NZ_NHRJ02000004.1"/>
</dbReference>
<gene>
    <name evidence="1" type="ORF">CBW46_010685</name>
</gene>
<reference evidence="1" key="1">
    <citation type="submission" date="2018-06" db="EMBL/GenBank/DDBJ databases">
        <title>Paenibacillus xerothermodurans sp. nov. an extremely dry heat resistant spore forming bacterium isolated from the soil of Cape Canaveral, Florida.</title>
        <authorList>
            <person name="Seuylemezian A."/>
            <person name="Kaur N."/>
            <person name="Patil P."/>
            <person name="Patil P."/>
            <person name="Mayilraj S."/>
            <person name="Vaishampayan P."/>
        </authorList>
    </citation>
    <scope>NUCLEOTIDE SEQUENCE [LARGE SCALE GENOMIC DNA]</scope>
    <source>
        <strain evidence="1">ATCC 27380</strain>
    </source>
</reference>
<dbReference type="GO" id="GO:0005975">
    <property type="term" value="P:carbohydrate metabolic process"/>
    <property type="evidence" value="ECO:0007669"/>
    <property type="project" value="InterPro"/>
</dbReference>
<dbReference type="Gene3D" id="3.20.20.370">
    <property type="entry name" value="Glycoside hydrolase/deacetylase"/>
    <property type="match status" value="1"/>
</dbReference>